<dbReference type="SUPFAM" id="SSF55781">
    <property type="entry name" value="GAF domain-like"/>
    <property type="match status" value="1"/>
</dbReference>
<dbReference type="InterPro" id="IPR029016">
    <property type="entry name" value="GAF-like_dom_sf"/>
</dbReference>
<dbReference type="InterPro" id="IPR035965">
    <property type="entry name" value="PAS-like_dom_sf"/>
</dbReference>
<reference evidence="4" key="1">
    <citation type="journal article" date="2019" name="Int. J. Syst. Evol. Microbiol.">
        <title>The Global Catalogue of Microorganisms (GCM) 10K type strain sequencing project: providing services to taxonomists for standard genome sequencing and annotation.</title>
        <authorList>
            <consortium name="The Broad Institute Genomics Platform"/>
            <consortium name="The Broad Institute Genome Sequencing Center for Infectious Disease"/>
            <person name="Wu L."/>
            <person name="Ma J."/>
        </authorList>
    </citation>
    <scope>NUCLEOTIDE SEQUENCE [LARGE SCALE GENOMIC DNA]</scope>
    <source>
        <strain evidence="4">JCM 17810</strain>
    </source>
</reference>
<dbReference type="EMBL" id="BAABGN010000011">
    <property type="protein sequence ID" value="GAA4425979.1"/>
    <property type="molecule type" value="Genomic_DNA"/>
</dbReference>
<evidence type="ECO:0000313" key="4">
    <source>
        <dbReference type="Proteomes" id="UP001500622"/>
    </source>
</evidence>
<feature type="domain" description="PAS" evidence="2">
    <location>
        <begin position="9"/>
        <end position="52"/>
    </location>
</feature>
<dbReference type="InterPro" id="IPR000014">
    <property type="entry name" value="PAS"/>
</dbReference>
<dbReference type="Gene3D" id="3.30.450.40">
    <property type="match status" value="1"/>
</dbReference>
<proteinExistence type="predicted"/>
<dbReference type="Gene3D" id="3.30.450.20">
    <property type="entry name" value="PAS domain"/>
    <property type="match status" value="1"/>
</dbReference>
<sequence length="496" mass="52850">MSARERSWERTPSGLLLLDGRGTVVDANATFLSWIGLRPDEVLGERRLSELFTAGGRIYWETHLAPMLHADGRVDEVAVELRADGRRMPVLLSALTSEDGLVHVALSSAQERSRYERELLAARRAAERAADRTTLLQGITSALSGSVGIDGVVAALLSQTVGTLGIPAGTIWLTDGRRLQPRTAAGEELGTAPPPRSGLEDVRAVGGRLEVPLRGHSALRGVLSLVVPDDLAGEQLDRAVFGAIGQQAGIALDRAALYEEKASLAHELQHSLLDVDLPADERFSIASAYRPGVTGLEVGGDFFDAFQLDDDVLAVTVGDVVGKGLGAAIAMGHLRSAVRALATRRAGPARLLEELDAFITHAPAAASATISYAEVDLSTGRLTFACAGHMPPALRREGGGTELLWEGRSMPLGVPDHARGQTALTLRPGDELLLYTDGLVERRDRPLREGLDVLTDAADQTLGRSGDVLAALMSRLLADDRHRDDVCLLLLSWTGD</sequence>
<gene>
    <name evidence="3" type="ORF">GCM10023169_24320</name>
</gene>
<dbReference type="SMART" id="SM00091">
    <property type="entry name" value="PAS"/>
    <property type="match status" value="1"/>
</dbReference>
<dbReference type="SMART" id="SM00331">
    <property type="entry name" value="PP2C_SIG"/>
    <property type="match status" value="1"/>
</dbReference>
<dbReference type="PANTHER" id="PTHR43156">
    <property type="entry name" value="STAGE II SPORULATION PROTEIN E-RELATED"/>
    <property type="match status" value="1"/>
</dbReference>
<dbReference type="InterPro" id="IPR036457">
    <property type="entry name" value="PPM-type-like_dom_sf"/>
</dbReference>
<dbReference type="Pfam" id="PF13426">
    <property type="entry name" value="PAS_9"/>
    <property type="match status" value="1"/>
</dbReference>
<dbReference type="Proteomes" id="UP001500622">
    <property type="component" value="Unassembled WGS sequence"/>
</dbReference>
<name>A0ABP8LAZ8_9MICO</name>
<protein>
    <submittedName>
        <fullName evidence="3">SpoIIE family protein phosphatase</fullName>
    </submittedName>
</protein>
<evidence type="ECO:0000259" key="2">
    <source>
        <dbReference type="PROSITE" id="PS50112"/>
    </source>
</evidence>
<evidence type="ECO:0000313" key="3">
    <source>
        <dbReference type="EMBL" id="GAA4425979.1"/>
    </source>
</evidence>
<dbReference type="SUPFAM" id="SSF55785">
    <property type="entry name" value="PYP-like sensor domain (PAS domain)"/>
    <property type="match status" value="1"/>
</dbReference>
<evidence type="ECO:0000256" key="1">
    <source>
        <dbReference type="ARBA" id="ARBA00022801"/>
    </source>
</evidence>
<dbReference type="SUPFAM" id="SSF81606">
    <property type="entry name" value="PP2C-like"/>
    <property type="match status" value="1"/>
</dbReference>
<dbReference type="Gene3D" id="3.60.40.10">
    <property type="entry name" value="PPM-type phosphatase domain"/>
    <property type="match status" value="1"/>
</dbReference>
<dbReference type="PANTHER" id="PTHR43156:SF2">
    <property type="entry name" value="STAGE II SPORULATION PROTEIN E"/>
    <property type="match status" value="1"/>
</dbReference>
<dbReference type="InterPro" id="IPR001932">
    <property type="entry name" value="PPM-type_phosphatase-like_dom"/>
</dbReference>
<dbReference type="RefSeq" id="WP_345216530.1">
    <property type="nucleotide sequence ID" value="NZ_BAABGN010000011.1"/>
</dbReference>
<accession>A0ABP8LAZ8</accession>
<dbReference type="InterPro" id="IPR052016">
    <property type="entry name" value="Bact_Sigma-Reg"/>
</dbReference>
<comment type="caution">
    <text evidence="3">The sequence shown here is derived from an EMBL/GenBank/DDBJ whole genome shotgun (WGS) entry which is preliminary data.</text>
</comment>
<keyword evidence="1" id="KW-0378">Hydrolase</keyword>
<organism evidence="3 4">
    <name type="scientific">Georgenia halophila</name>
    <dbReference type="NCBI Taxonomy" id="620889"/>
    <lineage>
        <taxon>Bacteria</taxon>
        <taxon>Bacillati</taxon>
        <taxon>Actinomycetota</taxon>
        <taxon>Actinomycetes</taxon>
        <taxon>Micrococcales</taxon>
        <taxon>Bogoriellaceae</taxon>
        <taxon>Georgenia</taxon>
    </lineage>
</organism>
<keyword evidence="4" id="KW-1185">Reference proteome</keyword>
<dbReference type="Pfam" id="PF07228">
    <property type="entry name" value="SpoIIE"/>
    <property type="match status" value="1"/>
</dbReference>
<dbReference type="CDD" id="cd00130">
    <property type="entry name" value="PAS"/>
    <property type="match status" value="1"/>
</dbReference>
<dbReference type="PROSITE" id="PS50112">
    <property type="entry name" value="PAS"/>
    <property type="match status" value="1"/>
</dbReference>